<evidence type="ECO:0000313" key="1">
    <source>
        <dbReference type="EMBL" id="RBP59303.1"/>
    </source>
</evidence>
<dbReference type="Proteomes" id="UP000253490">
    <property type="component" value="Unassembled WGS sequence"/>
</dbReference>
<name>A0A366HYT1_9FIRM</name>
<protein>
    <submittedName>
        <fullName evidence="1">Uncharacterized protein</fullName>
    </submittedName>
</protein>
<accession>A0A366HYT1</accession>
<dbReference type="EMBL" id="QNRX01000019">
    <property type="protein sequence ID" value="RBP59303.1"/>
    <property type="molecule type" value="Genomic_DNA"/>
</dbReference>
<reference evidence="1 2" key="1">
    <citation type="submission" date="2018-06" db="EMBL/GenBank/DDBJ databases">
        <title>Genomic Encyclopedia of Type Strains, Phase IV (KMG-IV): sequencing the most valuable type-strain genomes for metagenomic binning, comparative biology and taxonomic classification.</title>
        <authorList>
            <person name="Goeker M."/>
        </authorList>
    </citation>
    <scope>NUCLEOTIDE SEQUENCE [LARGE SCALE GENOMIC DNA]</scope>
    <source>
        <strain evidence="1 2">DSM 22112</strain>
    </source>
</reference>
<dbReference type="RefSeq" id="WP_170128295.1">
    <property type="nucleotide sequence ID" value="NZ_QNRX01000019.1"/>
</dbReference>
<gene>
    <name evidence="1" type="ORF">DES36_11928</name>
</gene>
<organism evidence="1 2">
    <name type="scientific">Alkalibaculum bacchi</name>
    <dbReference type="NCBI Taxonomy" id="645887"/>
    <lineage>
        <taxon>Bacteria</taxon>
        <taxon>Bacillati</taxon>
        <taxon>Bacillota</taxon>
        <taxon>Clostridia</taxon>
        <taxon>Eubacteriales</taxon>
        <taxon>Eubacteriaceae</taxon>
        <taxon>Alkalibaculum</taxon>
    </lineage>
</organism>
<sequence>MTVAELIEELQQLDKDKNIFIGDTAGGNMHIKHIKDNIGLSYTLSSKRPRLF</sequence>
<keyword evidence="2" id="KW-1185">Reference proteome</keyword>
<dbReference type="AlphaFoldDB" id="A0A366HYT1"/>
<proteinExistence type="predicted"/>
<comment type="caution">
    <text evidence="1">The sequence shown here is derived from an EMBL/GenBank/DDBJ whole genome shotgun (WGS) entry which is preliminary data.</text>
</comment>
<evidence type="ECO:0000313" key="2">
    <source>
        <dbReference type="Proteomes" id="UP000253490"/>
    </source>
</evidence>